<dbReference type="AlphaFoldDB" id="A0A930YWK3"/>
<dbReference type="GO" id="GO:0005829">
    <property type="term" value="C:cytosol"/>
    <property type="evidence" value="ECO:0007669"/>
    <property type="project" value="TreeGrafter"/>
</dbReference>
<reference evidence="10" key="1">
    <citation type="submission" date="2020-11" db="EMBL/GenBank/DDBJ databases">
        <title>Genome seq and assembly of Planobacterium sp.</title>
        <authorList>
            <person name="Chhetri G."/>
        </authorList>
    </citation>
    <scope>NUCLEOTIDE SEQUENCE</scope>
    <source>
        <strain evidence="10">GCR5</strain>
    </source>
</reference>
<dbReference type="InterPro" id="IPR001737">
    <property type="entry name" value="KsgA/Erm"/>
</dbReference>
<feature type="binding site" evidence="7 8">
    <location>
        <position position="84"/>
    </location>
    <ligand>
        <name>S-adenosyl-L-methionine</name>
        <dbReference type="ChEBI" id="CHEBI:59789"/>
    </ligand>
</feature>
<evidence type="ECO:0000259" key="9">
    <source>
        <dbReference type="SMART" id="SM00650"/>
    </source>
</evidence>
<feature type="binding site" evidence="7 8">
    <location>
        <position position="14"/>
    </location>
    <ligand>
        <name>S-adenosyl-L-methionine</name>
        <dbReference type="ChEBI" id="CHEBI:59789"/>
    </ligand>
</feature>
<keyword evidence="5 7" id="KW-0949">S-adenosyl-L-methionine</keyword>
<dbReference type="PANTHER" id="PTHR11727:SF7">
    <property type="entry name" value="DIMETHYLADENOSINE TRANSFERASE-RELATED"/>
    <property type="match status" value="1"/>
</dbReference>
<organism evidence="10 11">
    <name type="scientific">Planobacterium oryzisoli</name>
    <dbReference type="NCBI Taxonomy" id="2771435"/>
    <lineage>
        <taxon>Bacteria</taxon>
        <taxon>Pseudomonadati</taxon>
        <taxon>Bacteroidota</taxon>
        <taxon>Flavobacteriia</taxon>
        <taxon>Flavobacteriales</taxon>
        <taxon>Weeksellaceae</taxon>
        <taxon>Chryseobacterium group</taxon>
        <taxon>Chryseobacterium</taxon>
    </lineage>
</organism>
<keyword evidence="6 7" id="KW-0694">RNA-binding</keyword>
<evidence type="ECO:0000256" key="4">
    <source>
        <dbReference type="ARBA" id="ARBA00022679"/>
    </source>
</evidence>
<keyword evidence="1 7" id="KW-0963">Cytoplasm</keyword>
<feature type="binding site" evidence="7 8">
    <location>
        <position position="39"/>
    </location>
    <ligand>
        <name>S-adenosyl-L-methionine</name>
        <dbReference type="ChEBI" id="CHEBI:59789"/>
    </ligand>
</feature>
<protein>
    <recommendedName>
        <fullName evidence="7">Ribosomal RNA small subunit methyltransferase A</fullName>
        <ecNumber evidence="7">2.1.1.182</ecNumber>
    </recommendedName>
    <alternativeName>
        <fullName evidence="7">16S rRNA (adenine(1518)-N(6)/adenine(1519)-N(6))-dimethyltransferase</fullName>
    </alternativeName>
    <alternativeName>
        <fullName evidence="7">16S rRNA dimethyladenosine transferase</fullName>
    </alternativeName>
    <alternativeName>
        <fullName evidence="7">16S rRNA dimethylase</fullName>
    </alternativeName>
    <alternativeName>
        <fullName evidence="7">S-adenosylmethionine-6-N', N'-adenosyl(rRNA) dimethyltransferase</fullName>
    </alternativeName>
</protein>
<dbReference type="Gene3D" id="1.10.8.100">
    <property type="entry name" value="Ribosomal RNA adenine dimethylase-like, domain 2"/>
    <property type="match status" value="1"/>
</dbReference>
<dbReference type="PROSITE" id="PS51689">
    <property type="entry name" value="SAM_RNA_A_N6_MT"/>
    <property type="match status" value="1"/>
</dbReference>
<evidence type="ECO:0000256" key="6">
    <source>
        <dbReference type="ARBA" id="ARBA00022884"/>
    </source>
</evidence>
<dbReference type="InterPro" id="IPR020598">
    <property type="entry name" value="rRNA_Ade_methylase_Trfase_N"/>
</dbReference>
<dbReference type="GO" id="GO:0052908">
    <property type="term" value="F:16S rRNA (adenine(1518)-N(6)/adenine(1519)-N(6))-dimethyltransferase activity"/>
    <property type="evidence" value="ECO:0007669"/>
    <property type="project" value="UniProtKB-EC"/>
</dbReference>
<accession>A0A930YWK3</accession>
<dbReference type="InterPro" id="IPR011530">
    <property type="entry name" value="rRNA_adenine_dimethylase"/>
</dbReference>
<dbReference type="SUPFAM" id="SSF53335">
    <property type="entry name" value="S-adenosyl-L-methionine-dependent methyltransferases"/>
    <property type="match status" value="1"/>
</dbReference>
<dbReference type="Pfam" id="PF00398">
    <property type="entry name" value="RrnaAD"/>
    <property type="match status" value="1"/>
</dbReference>
<dbReference type="HAMAP" id="MF_00607">
    <property type="entry name" value="16SrRNA_methyltr_A"/>
    <property type="match status" value="1"/>
</dbReference>
<evidence type="ECO:0000256" key="2">
    <source>
        <dbReference type="ARBA" id="ARBA00022552"/>
    </source>
</evidence>
<feature type="binding site" evidence="7 8">
    <location>
        <position position="60"/>
    </location>
    <ligand>
        <name>S-adenosyl-L-methionine</name>
        <dbReference type="ChEBI" id="CHEBI:59789"/>
    </ligand>
</feature>
<sequence>MNVRAKKHLGQHFLTDENIARKIVDSLPLTPSDLVLEVGPGTGVLTKYLLESPAHVFLAEIDTESVAYLKQHYDALEESSFIGDFLKTDFSFASGKQVQVIGNFPYNISSQILFHVVDHVLKVPTVVGMFQKEVAERTASAPRTKSYGILSVLIQAYYDVEYLFTVHENVFNPPPKVKSGVIRLTRNIKPGLEGNEVLFKRIVKAGFGQRRKKLSNSLKVLGIPEPMQSHPFLDQRAEELSVADFIDFTLLWQESINS</sequence>
<dbReference type="SMART" id="SM00650">
    <property type="entry name" value="rADc"/>
    <property type="match status" value="1"/>
</dbReference>
<comment type="caution">
    <text evidence="10">The sequence shown here is derived from an EMBL/GenBank/DDBJ whole genome shotgun (WGS) entry which is preliminary data.</text>
</comment>
<dbReference type="NCBIfam" id="TIGR00755">
    <property type="entry name" value="ksgA"/>
    <property type="match status" value="1"/>
</dbReference>
<dbReference type="Gene3D" id="3.40.50.150">
    <property type="entry name" value="Vaccinia Virus protein VP39"/>
    <property type="match status" value="1"/>
</dbReference>
<dbReference type="PANTHER" id="PTHR11727">
    <property type="entry name" value="DIMETHYLADENOSINE TRANSFERASE"/>
    <property type="match status" value="1"/>
</dbReference>
<evidence type="ECO:0000256" key="1">
    <source>
        <dbReference type="ARBA" id="ARBA00022490"/>
    </source>
</evidence>
<evidence type="ECO:0000256" key="7">
    <source>
        <dbReference type="HAMAP-Rule" id="MF_00607"/>
    </source>
</evidence>
<evidence type="ECO:0000256" key="5">
    <source>
        <dbReference type="ARBA" id="ARBA00022691"/>
    </source>
</evidence>
<dbReference type="RefSeq" id="WP_194739540.1">
    <property type="nucleotide sequence ID" value="NZ_JADKYY010000008.1"/>
</dbReference>
<dbReference type="CDD" id="cd02440">
    <property type="entry name" value="AdoMet_MTases"/>
    <property type="match status" value="1"/>
</dbReference>
<gene>
    <name evidence="7 10" type="primary">rsmA</name>
    <name evidence="7" type="synonym">ksgA</name>
    <name evidence="10" type="ORF">IC612_07350</name>
</gene>
<feature type="binding site" evidence="7 8">
    <location>
        <position position="12"/>
    </location>
    <ligand>
        <name>S-adenosyl-L-methionine</name>
        <dbReference type="ChEBI" id="CHEBI:59789"/>
    </ligand>
</feature>
<dbReference type="GO" id="GO:0003723">
    <property type="term" value="F:RNA binding"/>
    <property type="evidence" value="ECO:0007669"/>
    <property type="project" value="UniProtKB-UniRule"/>
</dbReference>
<proteinExistence type="inferred from homology"/>
<keyword evidence="2 7" id="KW-0698">rRNA processing</keyword>
<comment type="subcellular location">
    <subcellularLocation>
        <location evidence="7">Cytoplasm</location>
    </subcellularLocation>
</comment>
<comment type="similarity">
    <text evidence="7">Belongs to the class I-like SAM-binding methyltransferase superfamily. rRNA adenine N(6)-methyltransferase family. RsmA subfamily.</text>
</comment>
<keyword evidence="4 7" id="KW-0808">Transferase</keyword>
<evidence type="ECO:0000313" key="10">
    <source>
        <dbReference type="EMBL" id="MBF5027611.1"/>
    </source>
</evidence>
<keyword evidence="3 7" id="KW-0489">Methyltransferase</keyword>
<evidence type="ECO:0000256" key="3">
    <source>
        <dbReference type="ARBA" id="ARBA00022603"/>
    </source>
</evidence>
<evidence type="ECO:0000256" key="8">
    <source>
        <dbReference type="PROSITE-ProRule" id="PRU01026"/>
    </source>
</evidence>
<feature type="domain" description="Ribosomal RNA adenine methylase transferase N-terminal" evidence="9">
    <location>
        <begin position="19"/>
        <end position="188"/>
    </location>
</feature>
<dbReference type="InterPro" id="IPR029063">
    <property type="entry name" value="SAM-dependent_MTases_sf"/>
</dbReference>
<evidence type="ECO:0000313" key="11">
    <source>
        <dbReference type="Proteomes" id="UP000694480"/>
    </source>
</evidence>
<dbReference type="EMBL" id="JADKYY010000008">
    <property type="protein sequence ID" value="MBF5027611.1"/>
    <property type="molecule type" value="Genomic_DNA"/>
</dbReference>
<dbReference type="EC" id="2.1.1.182" evidence="7"/>
<comment type="catalytic activity">
    <reaction evidence="7">
        <text>adenosine(1518)/adenosine(1519) in 16S rRNA + 4 S-adenosyl-L-methionine = N(6)-dimethyladenosine(1518)/N(6)-dimethyladenosine(1519) in 16S rRNA + 4 S-adenosyl-L-homocysteine + 4 H(+)</text>
        <dbReference type="Rhea" id="RHEA:19609"/>
        <dbReference type="Rhea" id="RHEA-COMP:10232"/>
        <dbReference type="Rhea" id="RHEA-COMP:10233"/>
        <dbReference type="ChEBI" id="CHEBI:15378"/>
        <dbReference type="ChEBI" id="CHEBI:57856"/>
        <dbReference type="ChEBI" id="CHEBI:59789"/>
        <dbReference type="ChEBI" id="CHEBI:74411"/>
        <dbReference type="ChEBI" id="CHEBI:74493"/>
        <dbReference type="EC" id="2.1.1.182"/>
    </reaction>
</comment>
<keyword evidence="11" id="KW-1185">Reference proteome</keyword>
<dbReference type="Proteomes" id="UP000694480">
    <property type="component" value="Unassembled WGS sequence"/>
</dbReference>
<feature type="binding site" evidence="7 8">
    <location>
        <position position="103"/>
    </location>
    <ligand>
        <name>S-adenosyl-L-methionine</name>
        <dbReference type="ChEBI" id="CHEBI:59789"/>
    </ligand>
</feature>
<name>A0A930YWK3_9FLAO</name>
<comment type="function">
    <text evidence="7">Specifically dimethylates two adjacent adenosines (A1518 and A1519) in the loop of a conserved hairpin near the 3'-end of 16S rRNA in the 30S particle. May play a critical role in biogenesis of 30S subunits.</text>
</comment>
<dbReference type="InterPro" id="IPR023165">
    <property type="entry name" value="rRNA_Ade_diMease-like_C"/>
</dbReference>